<dbReference type="InterPro" id="IPR011761">
    <property type="entry name" value="ATP-grasp"/>
</dbReference>
<comment type="cofactor">
    <cofactor evidence="1">
        <name>Mn(2+)</name>
        <dbReference type="ChEBI" id="CHEBI:29035"/>
    </cofactor>
</comment>
<dbReference type="InterPro" id="IPR016185">
    <property type="entry name" value="PreATP-grasp_dom_sf"/>
</dbReference>
<feature type="domain" description="ATP-grasp" evidence="16">
    <location>
        <begin position="104"/>
        <end position="310"/>
    </location>
</feature>
<evidence type="ECO:0000256" key="3">
    <source>
        <dbReference type="ARBA" id="ARBA00005174"/>
    </source>
</evidence>
<keyword evidence="6" id="KW-0479">Metal-binding</keyword>
<keyword evidence="5 14" id="KW-0436">Ligase</keyword>
<dbReference type="UniPathway" id="UPA00074">
    <property type="reaction ID" value="UER00125"/>
</dbReference>
<dbReference type="PANTHER" id="PTHR43472">
    <property type="entry name" value="PHOSPHORIBOSYLAMINE--GLYCINE LIGASE"/>
    <property type="match status" value="1"/>
</dbReference>
<evidence type="ECO:0000256" key="11">
    <source>
        <dbReference type="ARBA" id="ARBA00038345"/>
    </source>
</evidence>
<evidence type="ECO:0000256" key="4">
    <source>
        <dbReference type="ARBA" id="ARBA00013255"/>
    </source>
</evidence>
<reference evidence="17 18" key="1">
    <citation type="journal article" date="2011" name="Genome Biol. Evol.">
        <title>Comparative whole genome sequence analysis of the carcinogenic bacterial model pathogen Helicobacter felis.</title>
        <authorList>
            <person name="Arnold I.C."/>
            <person name="Zigova Z."/>
            <person name="Holden M."/>
            <person name="Lawley T.D."/>
            <person name="Rad R."/>
            <person name="Dougan G."/>
            <person name="Falkow S."/>
            <person name="Bentley S.D."/>
            <person name="Muller A."/>
        </authorList>
    </citation>
    <scope>NUCLEOTIDE SEQUENCE [LARGE SCALE GENOMIC DNA]</scope>
    <source>
        <strain evidence="18">ATCC 49179 / CCUG 28539 / NCTC 12436 / CS1</strain>
    </source>
</reference>
<dbReference type="OrthoDB" id="9807240at2"/>
<dbReference type="InterPro" id="IPR020560">
    <property type="entry name" value="PRibGlycinamide_synth_C-dom"/>
</dbReference>
<dbReference type="Proteomes" id="UP000007934">
    <property type="component" value="Chromosome"/>
</dbReference>
<dbReference type="FunFam" id="3.30.470.20:FF:000018">
    <property type="entry name" value="Trifunctional purine biosynthetic protein adenosine-3"/>
    <property type="match status" value="1"/>
</dbReference>
<dbReference type="InterPro" id="IPR000115">
    <property type="entry name" value="PRibGlycinamide_synth"/>
</dbReference>
<dbReference type="GeneID" id="36133519"/>
<comment type="pathway">
    <text evidence="3 14">Purine metabolism; IMP biosynthesis via de novo pathway; N(1)-(5-phospho-D-ribosyl)glycinamide from 5-phospho-alpha-D-ribose 1-diphosphate: step 2/2.</text>
</comment>
<dbReference type="NCBIfam" id="TIGR00877">
    <property type="entry name" value="purD"/>
    <property type="match status" value="1"/>
</dbReference>
<dbReference type="KEGG" id="hfe:HFELIS_06480"/>
<comment type="similarity">
    <text evidence="11 14">Belongs to the GARS family.</text>
</comment>
<evidence type="ECO:0000256" key="6">
    <source>
        <dbReference type="ARBA" id="ARBA00022723"/>
    </source>
</evidence>
<dbReference type="PANTHER" id="PTHR43472:SF1">
    <property type="entry name" value="PHOSPHORIBOSYLAMINE--GLYCINE LIGASE, CHLOROPLASTIC"/>
    <property type="match status" value="1"/>
</dbReference>
<dbReference type="Gene3D" id="3.30.470.20">
    <property type="entry name" value="ATP-grasp fold, B domain"/>
    <property type="match status" value="1"/>
</dbReference>
<dbReference type="GO" id="GO:0004637">
    <property type="term" value="F:phosphoribosylamine-glycine ligase activity"/>
    <property type="evidence" value="ECO:0007669"/>
    <property type="project" value="UniProtKB-UniRule"/>
</dbReference>
<comment type="cofactor">
    <cofactor evidence="2">
        <name>Mg(2+)</name>
        <dbReference type="ChEBI" id="CHEBI:18420"/>
    </cofactor>
</comment>
<keyword evidence="8 14" id="KW-0658">Purine biosynthesis</keyword>
<dbReference type="InterPro" id="IPR037123">
    <property type="entry name" value="PRibGlycinamide_synth_C_sf"/>
</dbReference>
<evidence type="ECO:0000256" key="14">
    <source>
        <dbReference type="HAMAP-Rule" id="MF_00138"/>
    </source>
</evidence>
<keyword evidence="7 15" id="KW-0547">Nucleotide-binding</keyword>
<dbReference type="EMBL" id="FQ670179">
    <property type="protein sequence ID" value="CBY82732.1"/>
    <property type="molecule type" value="Genomic_DNA"/>
</dbReference>
<dbReference type="PROSITE" id="PS50975">
    <property type="entry name" value="ATP_GRASP"/>
    <property type="match status" value="1"/>
</dbReference>
<dbReference type="SUPFAM" id="SSF52440">
    <property type="entry name" value="PreATP-grasp domain"/>
    <property type="match status" value="1"/>
</dbReference>
<keyword evidence="10" id="KW-0464">Manganese</keyword>
<gene>
    <name evidence="14" type="primary">purD</name>
    <name evidence="17" type="ordered locus">Hfelis_06480</name>
</gene>
<dbReference type="Gene3D" id="3.40.50.20">
    <property type="match status" value="1"/>
</dbReference>
<dbReference type="STRING" id="936155.HFELIS_06480"/>
<organism evidence="17 18">
    <name type="scientific">Helicobacter felis (strain ATCC 49179 / CCUG 28539 / NCTC 12436 / CS1)</name>
    <dbReference type="NCBI Taxonomy" id="936155"/>
    <lineage>
        <taxon>Bacteria</taxon>
        <taxon>Pseudomonadati</taxon>
        <taxon>Campylobacterota</taxon>
        <taxon>Epsilonproteobacteria</taxon>
        <taxon>Campylobacterales</taxon>
        <taxon>Helicobacteraceae</taxon>
        <taxon>Helicobacter</taxon>
    </lineage>
</organism>
<dbReference type="SUPFAM" id="SSF56059">
    <property type="entry name" value="Glutathione synthetase ATP-binding domain-like"/>
    <property type="match status" value="1"/>
</dbReference>
<dbReference type="InterPro" id="IPR011054">
    <property type="entry name" value="Rudment_hybrid_motif"/>
</dbReference>
<dbReference type="GO" id="GO:0005524">
    <property type="term" value="F:ATP binding"/>
    <property type="evidence" value="ECO:0007669"/>
    <property type="project" value="UniProtKB-UniRule"/>
</dbReference>
<dbReference type="SMART" id="SM01209">
    <property type="entry name" value="GARS_A"/>
    <property type="match status" value="1"/>
</dbReference>
<dbReference type="PROSITE" id="PS00184">
    <property type="entry name" value="GARS"/>
    <property type="match status" value="1"/>
</dbReference>
<dbReference type="InterPro" id="IPR020559">
    <property type="entry name" value="PRibGlycinamide_synth_CS"/>
</dbReference>
<dbReference type="SUPFAM" id="SSF51246">
    <property type="entry name" value="Rudiment single hybrid motif"/>
    <property type="match status" value="1"/>
</dbReference>
<dbReference type="Pfam" id="PF02843">
    <property type="entry name" value="GARS_C"/>
    <property type="match status" value="1"/>
</dbReference>
<evidence type="ECO:0000313" key="18">
    <source>
        <dbReference type="Proteomes" id="UP000007934"/>
    </source>
</evidence>
<evidence type="ECO:0000256" key="8">
    <source>
        <dbReference type="ARBA" id="ARBA00022755"/>
    </source>
</evidence>
<evidence type="ECO:0000256" key="7">
    <source>
        <dbReference type="ARBA" id="ARBA00022741"/>
    </source>
</evidence>
<dbReference type="RefSeq" id="WP_013469101.1">
    <property type="nucleotide sequence ID" value="NC_014810.2"/>
</dbReference>
<evidence type="ECO:0000256" key="2">
    <source>
        <dbReference type="ARBA" id="ARBA00001946"/>
    </source>
</evidence>
<protein>
    <recommendedName>
        <fullName evidence="4 14">Phosphoribosylamine--glycine ligase</fullName>
        <ecNumber evidence="4 14">6.3.4.13</ecNumber>
    </recommendedName>
    <alternativeName>
        <fullName evidence="14">GARS</fullName>
    </alternativeName>
    <alternativeName>
        <fullName evidence="12 14">Glycinamide ribonucleotide synthetase</fullName>
    </alternativeName>
    <alternativeName>
        <fullName evidence="13 14">Phosphoribosylglycinamide synthetase</fullName>
    </alternativeName>
</protein>
<dbReference type="Pfam" id="PF02844">
    <property type="entry name" value="GARS_N"/>
    <property type="match status" value="1"/>
</dbReference>
<proteinExistence type="inferred from homology"/>
<dbReference type="EC" id="6.3.4.13" evidence="4 14"/>
<evidence type="ECO:0000256" key="13">
    <source>
        <dbReference type="ARBA" id="ARBA00042864"/>
    </source>
</evidence>
<comment type="catalytic activity">
    <reaction evidence="14">
        <text>5-phospho-beta-D-ribosylamine + glycine + ATP = N(1)-(5-phospho-beta-D-ribosyl)glycinamide + ADP + phosphate + H(+)</text>
        <dbReference type="Rhea" id="RHEA:17453"/>
        <dbReference type="ChEBI" id="CHEBI:15378"/>
        <dbReference type="ChEBI" id="CHEBI:30616"/>
        <dbReference type="ChEBI" id="CHEBI:43474"/>
        <dbReference type="ChEBI" id="CHEBI:57305"/>
        <dbReference type="ChEBI" id="CHEBI:58681"/>
        <dbReference type="ChEBI" id="CHEBI:143788"/>
        <dbReference type="ChEBI" id="CHEBI:456216"/>
        <dbReference type="EC" id="6.3.4.13"/>
    </reaction>
</comment>
<dbReference type="HAMAP" id="MF_00138">
    <property type="entry name" value="GARS"/>
    <property type="match status" value="1"/>
</dbReference>
<name>E7AAR1_HELFC</name>
<evidence type="ECO:0000259" key="16">
    <source>
        <dbReference type="PROSITE" id="PS50975"/>
    </source>
</evidence>
<dbReference type="InterPro" id="IPR020561">
    <property type="entry name" value="PRibGlycinamid_synth_ATP-grasp"/>
</dbReference>
<sequence length="412" mass="45017">MKIAIIGSGGREHAILKKILAPNRQIFMLPGNAGMREARCVPISVDDQQGILNFAKQEALDFIIVSPDNPLVDGLVDVLEEAGFACFGPRKSGARLEGSKIFAKDFMQRHNIPTASYDSFDCLQEALKYLEKVEFPCVIKADGLAFGKGVIIAHNAKEAQESLEAMMQEGVFGESGKRVVIEEFLQGPEASLLTFCDGLTLKAMPPAMDYKRALDGDRGLNTGGMGCIAPNPYWSAQIAKECEEKILIPTLKGIQEENLHFRGCLYFGLILTPKGVKVLEYNCRFGDPETQTLLPLLQSDLLEIMQACSTQTLAKQEVNFAPLSSCCVVLASQGYPKIFQTGHPINYPSHLDICFAGVKQVGDQLVNAGGRVCSVTSVAPSLQEARKESYQRLLKIDFNPAHYRQDIGAGLP</sequence>
<keyword evidence="18" id="KW-1185">Reference proteome</keyword>
<dbReference type="GO" id="GO:0006189">
    <property type="term" value="P:'de novo' IMP biosynthetic process"/>
    <property type="evidence" value="ECO:0007669"/>
    <property type="project" value="UniProtKB-UniRule"/>
</dbReference>
<dbReference type="HOGENOM" id="CLU_027420_3_1_7"/>
<dbReference type="GO" id="GO:0046872">
    <property type="term" value="F:metal ion binding"/>
    <property type="evidence" value="ECO:0007669"/>
    <property type="project" value="UniProtKB-KW"/>
</dbReference>
<evidence type="ECO:0000256" key="9">
    <source>
        <dbReference type="ARBA" id="ARBA00022840"/>
    </source>
</evidence>
<dbReference type="SMART" id="SM01210">
    <property type="entry name" value="GARS_C"/>
    <property type="match status" value="1"/>
</dbReference>
<evidence type="ECO:0000313" key="17">
    <source>
        <dbReference type="EMBL" id="CBY82732.1"/>
    </source>
</evidence>
<dbReference type="GO" id="GO:0009113">
    <property type="term" value="P:purine nucleobase biosynthetic process"/>
    <property type="evidence" value="ECO:0007669"/>
    <property type="project" value="InterPro"/>
</dbReference>
<dbReference type="eggNOG" id="COG0151">
    <property type="taxonomic scope" value="Bacteria"/>
</dbReference>
<dbReference type="AlphaFoldDB" id="E7AAR1"/>
<evidence type="ECO:0000256" key="5">
    <source>
        <dbReference type="ARBA" id="ARBA00022598"/>
    </source>
</evidence>
<accession>E7AAR1</accession>
<dbReference type="InterPro" id="IPR020562">
    <property type="entry name" value="PRibGlycinamide_synth_N"/>
</dbReference>
<dbReference type="InterPro" id="IPR013815">
    <property type="entry name" value="ATP_grasp_subdomain_1"/>
</dbReference>
<dbReference type="Pfam" id="PF01071">
    <property type="entry name" value="GARS_A"/>
    <property type="match status" value="1"/>
</dbReference>
<dbReference type="Gene3D" id="3.90.600.10">
    <property type="entry name" value="Phosphoribosylglycinamide synthetase, C-terminal domain"/>
    <property type="match status" value="1"/>
</dbReference>
<evidence type="ECO:0000256" key="1">
    <source>
        <dbReference type="ARBA" id="ARBA00001936"/>
    </source>
</evidence>
<evidence type="ECO:0000256" key="10">
    <source>
        <dbReference type="ARBA" id="ARBA00023211"/>
    </source>
</evidence>
<dbReference type="Gene3D" id="3.30.1490.20">
    <property type="entry name" value="ATP-grasp fold, A domain"/>
    <property type="match status" value="1"/>
</dbReference>
<evidence type="ECO:0000256" key="15">
    <source>
        <dbReference type="PROSITE-ProRule" id="PRU00409"/>
    </source>
</evidence>
<keyword evidence="9 15" id="KW-0067">ATP-binding</keyword>
<evidence type="ECO:0000256" key="12">
    <source>
        <dbReference type="ARBA" id="ARBA00042242"/>
    </source>
</evidence>